<protein>
    <submittedName>
        <fullName evidence="1">Uncharacterized protein</fullName>
    </submittedName>
</protein>
<dbReference type="EMBL" id="UYYB01100970">
    <property type="protein sequence ID" value="VDM78088.1"/>
    <property type="molecule type" value="Genomic_DNA"/>
</dbReference>
<keyword evidence="2" id="KW-1185">Reference proteome</keyword>
<organism evidence="1 2">
    <name type="scientific">Strongylus vulgaris</name>
    <name type="common">Blood worm</name>
    <dbReference type="NCBI Taxonomy" id="40348"/>
    <lineage>
        <taxon>Eukaryota</taxon>
        <taxon>Metazoa</taxon>
        <taxon>Ecdysozoa</taxon>
        <taxon>Nematoda</taxon>
        <taxon>Chromadorea</taxon>
        <taxon>Rhabditida</taxon>
        <taxon>Rhabditina</taxon>
        <taxon>Rhabditomorpha</taxon>
        <taxon>Strongyloidea</taxon>
        <taxon>Strongylidae</taxon>
        <taxon>Strongylus</taxon>
    </lineage>
</organism>
<evidence type="ECO:0000313" key="2">
    <source>
        <dbReference type="Proteomes" id="UP000270094"/>
    </source>
</evidence>
<accession>A0A3P7LFZ2</accession>
<reference evidence="1 2" key="1">
    <citation type="submission" date="2018-11" db="EMBL/GenBank/DDBJ databases">
        <authorList>
            <consortium name="Pathogen Informatics"/>
        </authorList>
    </citation>
    <scope>NUCLEOTIDE SEQUENCE [LARGE SCALE GENOMIC DNA]</scope>
</reference>
<dbReference type="AlphaFoldDB" id="A0A3P7LFZ2"/>
<name>A0A3P7LFZ2_STRVU</name>
<proteinExistence type="predicted"/>
<evidence type="ECO:0000313" key="1">
    <source>
        <dbReference type="EMBL" id="VDM78088.1"/>
    </source>
</evidence>
<dbReference type="Proteomes" id="UP000270094">
    <property type="component" value="Unassembled WGS sequence"/>
</dbReference>
<gene>
    <name evidence="1" type="ORF">SVUK_LOCUS13086</name>
</gene>
<sequence>MDAFIEKNNVGFQKDLGILKRSCEERFLGATINREVVSLGALRDRITGRYEKEFEAKTSTGFEKQSE</sequence>